<evidence type="ECO:0000256" key="12">
    <source>
        <dbReference type="RuleBase" id="RU003431"/>
    </source>
</evidence>
<keyword evidence="6" id="KW-1133">Transmembrane helix</keyword>
<evidence type="ECO:0000256" key="8">
    <source>
        <dbReference type="ARBA" id="ARBA00023180"/>
    </source>
</evidence>
<evidence type="ECO:0000256" key="5">
    <source>
        <dbReference type="ARBA" id="ARBA00022741"/>
    </source>
</evidence>
<dbReference type="SMART" id="SM00044">
    <property type="entry name" value="CYCc"/>
    <property type="match status" value="1"/>
</dbReference>
<dbReference type="PROSITE" id="PS00452">
    <property type="entry name" value="GUANYLATE_CYCLASE_1"/>
    <property type="match status" value="1"/>
</dbReference>
<proteinExistence type="inferred from homology"/>
<dbReference type="GO" id="GO:0004016">
    <property type="term" value="F:adenylate cyclase activity"/>
    <property type="evidence" value="ECO:0007669"/>
    <property type="project" value="TreeGrafter"/>
</dbReference>
<comment type="similarity">
    <text evidence="11">Belongs to the adenylyl cyclase class-4/guanylyl cyclase family.</text>
</comment>
<keyword evidence="7" id="KW-0472">Membrane</keyword>
<dbReference type="Gene3D" id="3.30.70.1230">
    <property type="entry name" value="Nucleotide cyclase"/>
    <property type="match status" value="1"/>
</dbReference>
<dbReference type="InterPro" id="IPR029787">
    <property type="entry name" value="Nucleotide_cyclase"/>
</dbReference>
<dbReference type="GO" id="GO:0001653">
    <property type="term" value="F:peptide receptor activity"/>
    <property type="evidence" value="ECO:0007669"/>
    <property type="project" value="TreeGrafter"/>
</dbReference>
<dbReference type="GO" id="GO:0004383">
    <property type="term" value="F:guanylate cyclase activity"/>
    <property type="evidence" value="ECO:0007669"/>
    <property type="project" value="UniProtKB-EC"/>
</dbReference>
<dbReference type="EMBL" id="MTYJ01000047">
    <property type="protein sequence ID" value="OQV18670.1"/>
    <property type="molecule type" value="Genomic_DNA"/>
</dbReference>
<dbReference type="CDD" id="cd07302">
    <property type="entry name" value="CHD"/>
    <property type="match status" value="1"/>
</dbReference>
<accession>A0A1W0WU05</accession>
<evidence type="ECO:0000256" key="4">
    <source>
        <dbReference type="ARBA" id="ARBA00022692"/>
    </source>
</evidence>
<gene>
    <name evidence="15" type="ORF">BV898_07300</name>
</gene>
<evidence type="ECO:0000313" key="16">
    <source>
        <dbReference type="Proteomes" id="UP000192578"/>
    </source>
</evidence>
<dbReference type="Pfam" id="PF00211">
    <property type="entry name" value="Guanylate_cyc"/>
    <property type="match status" value="1"/>
</dbReference>
<comment type="caution">
    <text evidence="15">The sequence shown here is derived from an EMBL/GenBank/DDBJ whole genome shotgun (WGS) entry which is preliminary data.</text>
</comment>
<keyword evidence="4" id="KW-0812">Transmembrane</keyword>
<keyword evidence="16" id="KW-1185">Reference proteome</keyword>
<dbReference type="SUPFAM" id="SSF55073">
    <property type="entry name" value="Nucleotide cyclase"/>
    <property type="match status" value="1"/>
</dbReference>
<dbReference type="PROSITE" id="PS50125">
    <property type="entry name" value="GUANYLATE_CYCLASE_2"/>
    <property type="match status" value="1"/>
</dbReference>
<dbReference type="PANTHER" id="PTHR11920:SF494">
    <property type="entry name" value="ATRIAL NATRIURETIC PEPTIDE RECEPTOR 2"/>
    <property type="match status" value="1"/>
</dbReference>
<dbReference type="GO" id="GO:0005524">
    <property type="term" value="F:ATP binding"/>
    <property type="evidence" value="ECO:0007669"/>
    <property type="project" value="InterPro"/>
</dbReference>
<dbReference type="InterPro" id="IPR050401">
    <property type="entry name" value="Cyclic_nucleotide_synthase"/>
</dbReference>
<dbReference type="SUPFAM" id="SSF56112">
    <property type="entry name" value="Protein kinase-like (PK-like)"/>
    <property type="match status" value="1"/>
</dbReference>
<dbReference type="InterPro" id="IPR018297">
    <property type="entry name" value="A/G_cyclase_CS"/>
</dbReference>
<protein>
    <recommendedName>
        <fullName evidence="3 12">Guanylate cyclase</fullName>
        <ecNumber evidence="3 12">4.6.1.2</ecNumber>
    </recommendedName>
</protein>
<dbReference type="InterPro" id="IPR001054">
    <property type="entry name" value="A/G_cyclase"/>
</dbReference>
<dbReference type="GO" id="GO:0035556">
    <property type="term" value="P:intracellular signal transduction"/>
    <property type="evidence" value="ECO:0007669"/>
    <property type="project" value="InterPro"/>
</dbReference>
<evidence type="ECO:0000256" key="6">
    <source>
        <dbReference type="ARBA" id="ARBA00022989"/>
    </source>
</evidence>
<evidence type="ECO:0000256" key="9">
    <source>
        <dbReference type="ARBA" id="ARBA00023239"/>
    </source>
</evidence>
<evidence type="ECO:0000256" key="2">
    <source>
        <dbReference type="ARBA" id="ARBA00004167"/>
    </source>
</evidence>
<keyword evidence="15" id="KW-0675">Receptor</keyword>
<evidence type="ECO:0000256" key="10">
    <source>
        <dbReference type="ARBA" id="ARBA00023293"/>
    </source>
</evidence>
<dbReference type="InterPro" id="IPR000719">
    <property type="entry name" value="Prot_kinase_dom"/>
</dbReference>
<keyword evidence="10 12" id="KW-0141">cGMP biosynthesis</keyword>
<comment type="subcellular location">
    <subcellularLocation>
        <location evidence="2">Membrane</location>
        <topology evidence="2">Single-pass membrane protein</topology>
    </subcellularLocation>
</comment>
<dbReference type="OrthoDB" id="1890790at2759"/>
<evidence type="ECO:0000256" key="3">
    <source>
        <dbReference type="ARBA" id="ARBA00012202"/>
    </source>
</evidence>
<sequence>MKFESALRDDWWRIGFDEVKRRNKTDFSSKSLKSIRSRKSTVSLQESKHESIFSLSQTTRGDVMDLSVGQYQGILVFAKTLDCRIPVTRDLLLHLNRLRAIHHDNLNRVVGICVDPTFEAIFTEFCVKQSLSDLIHNERIDLDWSFKFSLVSDLVAGMEFLHNSFLQSHGYLHSSNCVIDGRFVLKVTDFHFPMFRSKPSTLSVNNTDQEPNYKSFLWRAPEHLRVTMPLNGTQKGDVYSTAIILQEITMRTDPYCDHSSTDHQQTDFQIVTRVAKLEDPPFRPNLTANIPKEIVTIIRGCWNEQPEDRMTFRSIRMNLKNSKLTKEGNIMDNLLKRMEKYAQDLEALVAERTGAFFEEKKKAEDLLYQVMPKAIADVLKVGGYIPAEAFECVTVASGLPIRNGNRHAFEIARMAFRFLQEVAHFKIRHRPEMKLHLRIGINSGPCAAGVVGLKMPRYCLFGDTINTASRMESTGEAFRIHISDNTKIILDQFQCFQTELRGQIEVKGKGKHTTYWLLGMDTNGKAA</sequence>
<dbReference type="GO" id="GO:0004672">
    <property type="term" value="F:protein kinase activity"/>
    <property type="evidence" value="ECO:0007669"/>
    <property type="project" value="InterPro"/>
</dbReference>
<evidence type="ECO:0000256" key="7">
    <source>
        <dbReference type="ARBA" id="ARBA00023136"/>
    </source>
</evidence>
<dbReference type="AlphaFoldDB" id="A0A1W0WU05"/>
<name>A0A1W0WU05_HYPEX</name>
<evidence type="ECO:0000256" key="11">
    <source>
        <dbReference type="RuleBase" id="RU000405"/>
    </source>
</evidence>
<dbReference type="PANTHER" id="PTHR11920">
    <property type="entry name" value="GUANYLYL CYCLASE"/>
    <property type="match status" value="1"/>
</dbReference>
<evidence type="ECO:0000313" key="15">
    <source>
        <dbReference type="EMBL" id="OQV18670.1"/>
    </source>
</evidence>
<evidence type="ECO:0000259" key="13">
    <source>
        <dbReference type="PROSITE" id="PS50011"/>
    </source>
</evidence>
<reference evidence="16" key="1">
    <citation type="submission" date="2017-01" db="EMBL/GenBank/DDBJ databases">
        <title>Comparative genomics of anhydrobiosis in the tardigrade Hypsibius dujardini.</title>
        <authorList>
            <person name="Yoshida Y."/>
            <person name="Koutsovoulos G."/>
            <person name="Laetsch D."/>
            <person name="Stevens L."/>
            <person name="Kumar S."/>
            <person name="Horikawa D."/>
            <person name="Ishino K."/>
            <person name="Komine S."/>
            <person name="Tomita M."/>
            <person name="Blaxter M."/>
            <person name="Arakawa K."/>
        </authorList>
    </citation>
    <scope>NUCLEOTIDE SEQUENCE [LARGE SCALE GENOMIC DNA]</scope>
    <source>
        <strain evidence="16">Z151</strain>
    </source>
</reference>
<comment type="catalytic activity">
    <reaction evidence="1 12">
        <text>GTP = 3',5'-cyclic GMP + diphosphate</text>
        <dbReference type="Rhea" id="RHEA:13665"/>
        <dbReference type="ChEBI" id="CHEBI:33019"/>
        <dbReference type="ChEBI" id="CHEBI:37565"/>
        <dbReference type="ChEBI" id="CHEBI:57746"/>
        <dbReference type="EC" id="4.6.1.2"/>
    </reaction>
</comment>
<keyword evidence="8" id="KW-0325">Glycoprotein</keyword>
<dbReference type="PROSITE" id="PS50011">
    <property type="entry name" value="PROTEIN_KINASE_DOM"/>
    <property type="match status" value="1"/>
</dbReference>
<evidence type="ECO:0000259" key="14">
    <source>
        <dbReference type="PROSITE" id="PS50125"/>
    </source>
</evidence>
<dbReference type="InterPro" id="IPR011009">
    <property type="entry name" value="Kinase-like_dom_sf"/>
</dbReference>
<feature type="domain" description="Guanylate cyclase" evidence="14">
    <location>
        <begin position="391"/>
        <end position="472"/>
    </location>
</feature>
<dbReference type="EC" id="4.6.1.2" evidence="3 12"/>
<organism evidence="15 16">
    <name type="scientific">Hypsibius exemplaris</name>
    <name type="common">Freshwater tardigrade</name>
    <dbReference type="NCBI Taxonomy" id="2072580"/>
    <lineage>
        <taxon>Eukaryota</taxon>
        <taxon>Metazoa</taxon>
        <taxon>Ecdysozoa</taxon>
        <taxon>Tardigrada</taxon>
        <taxon>Eutardigrada</taxon>
        <taxon>Parachela</taxon>
        <taxon>Hypsibioidea</taxon>
        <taxon>Hypsibiidae</taxon>
        <taxon>Hypsibius</taxon>
    </lineage>
</organism>
<keyword evidence="9 11" id="KW-0456">Lyase</keyword>
<dbReference type="Pfam" id="PF07714">
    <property type="entry name" value="PK_Tyr_Ser-Thr"/>
    <property type="match status" value="1"/>
</dbReference>
<dbReference type="Gene3D" id="1.10.510.10">
    <property type="entry name" value="Transferase(Phosphotransferase) domain 1"/>
    <property type="match status" value="1"/>
</dbReference>
<keyword evidence="5" id="KW-0547">Nucleotide-binding</keyword>
<feature type="domain" description="Protein kinase" evidence="13">
    <location>
        <begin position="49"/>
        <end position="324"/>
    </location>
</feature>
<dbReference type="InterPro" id="IPR001245">
    <property type="entry name" value="Ser-Thr/Tyr_kinase_cat_dom"/>
</dbReference>
<evidence type="ECO:0000256" key="1">
    <source>
        <dbReference type="ARBA" id="ARBA00001436"/>
    </source>
</evidence>
<dbReference type="Proteomes" id="UP000192578">
    <property type="component" value="Unassembled WGS sequence"/>
</dbReference>
<dbReference type="GO" id="GO:0007168">
    <property type="term" value="P:receptor guanylyl cyclase signaling pathway"/>
    <property type="evidence" value="ECO:0007669"/>
    <property type="project" value="TreeGrafter"/>
</dbReference>
<dbReference type="GO" id="GO:0005886">
    <property type="term" value="C:plasma membrane"/>
    <property type="evidence" value="ECO:0007669"/>
    <property type="project" value="TreeGrafter"/>
</dbReference>